<dbReference type="Proteomes" id="UP000410492">
    <property type="component" value="Unassembled WGS sequence"/>
</dbReference>
<dbReference type="Gene3D" id="1.10.600.10">
    <property type="entry name" value="Farnesyl Diphosphate Synthase"/>
    <property type="match status" value="1"/>
</dbReference>
<sequence>QGIAQQIRSAAHAGRLNFIPIPLEILVKNKVSQEDLLRAKSSESLRETVFEVASTSHQHLEKARSLIESVPKEARKILLPAIPVRIYLDRLQKVNYDIFHPSLKHRSWKLLPQLWLSNVRNKY</sequence>
<dbReference type="SUPFAM" id="SSF48576">
    <property type="entry name" value="Terpenoid synthases"/>
    <property type="match status" value="1"/>
</dbReference>
<accession>A0A653DX89</accession>
<dbReference type="OrthoDB" id="270318at2759"/>
<dbReference type="InterPro" id="IPR002060">
    <property type="entry name" value="Squ/phyt_synthse"/>
</dbReference>
<feature type="non-terminal residue" evidence="1">
    <location>
        <position position="1"/>
    </location>
</feature>
<dbReference type="AlphaFoldDB" id="A0A653DX89"/>
<name>A0A653DX89_CALMS</name>
<proteinExistence type="predicted"/>
<evidence type="ECO:0000313" key="1">
    <source>
        <dbReference type="EMBL" id="VEN64804.1"/>
    </source>
</evidence>
<evidence type="ECO:0000313" key="2">
    <source>
        <dbReference type="Proteomes" id="UP000410492"/>
    </source>
</evidence>
<keyword evidence="2" id="KW-1185">Reference proteome</keyword>
<gene>
    <name evidence="1" type="ORF">CALMAC_LOCUS21247</name>
</gene>
<evidence type="ECO:0008006" key="3">
    <source>
        <dbReference type="Google" id="ProtNLM"/>
    </source>
</evidence>
<protein>
    <recommendedName>
        <fullName evidence="3">Squalene/phytoene synthase</fullName>
    </recommendedName>
</protein>
<organism evidence="1 2">
    <name type="scientific">Callosobruchus maculatus</name>
    <name type="common">Southern cowpea weevil</name>
    <name type="synonym">Pulse bruchid</name>
    <dbReference type="NCBI Taxonomy" id="64391"/>
    <lineage>
        <taxon>Eukaryota</taxon>
        <taxon>Metazoa</taxon>
        <taxon>Ecdysozoa</taxon>
        <taxon>Arthropoda</taxon>
        <taxon>Hexapoda</taxon>
        <taxon>Insecta</taxon>
        <taxon>Pterygota</taxon>
        <taxon>Neoptera</taxon>
        <taxon>Endopterygota</taxon>
        <taxon>Coleoptera</taxon>
        <taxon>Polyphaga</taxon>
        <taxon>Cucujiformia</taxon>
        <taxon>Chrysomeloidea</taxon>
        <taxon>Chrysomelidae</taxon>
        <taxon>Bruchinae</taxon>
        <taxon>Bruchini</taxon>
        <taxon>Callosobruchus</taxon>
    </lineage>
</organism>
<dbReference type="Pfam" id="PF00494">
    <property type="entry name" value="SQS_PSY"/>
    <property type="match status" value="1"/>
</dbReference>
<dbReference type="InterPro" id="IPR008949">
    <property type="entry name" value="Isoprenoid_synthase_dom_sf"/>
</dbReference>
<reference evidence="1 2" key="1">
    <citation type="submission" date="2019-01" db="EMBL/GenBank/DDBJ databases">
        <authorList>
            <person name="Sayadi A."/>
        </authorList>
    </citation>
    <scope>NUCLEOTIDE SEQUENCE [LARGE SCALE GENOMIC DNA]</scope>
</reference>
<dbReference type="EMBL" id="CAACVG010015776">
    <property type="protein sequence ID" value="VEN64804.1"/>
    <property type="molecule type" value="Genomic_DNA"/>
</dbReference>